<dbReference type="InterPro" id="IPR036236">
    <property type="entry name" value="Znf_C2H2_sf"/>
</dbReference>
<evidence type="ECO:0000259" key="2">
    <source>
        <dbReference type="PROSITE" id="PS50157"/>
    </source>
</evidence>
<keyword evidence="1" id="KW-0863">Zinc-finger</keyword>
<dbReference type="AlphaFoldDB" id="A0A1J8RAD8"/>
<evidence type="ECO:0000313" key="3">
    <source>
        <dbReference type="EMBL" id="OJA20836.1"/>
    </source>
</evidence>
<evidence type="ECO:0000313" key="4">
    <source>
        <dbReference type="Proteomes" id="UP000183567"/>
    </source>
</evidence>
<dbReference type="InterPro" id="IPR013087">
    <property type="entry name" value="Znf_C2H2_type"/>
</dbReference>
<dbReference type="SMART" id="SM00355">
    <property type="entry name" value="ZnF_C2H2"/>
    <property type="match status" value="3"/>
</dbReference>
<dbReference type="Gene3D" id="3.30.160.60">
    <property type="entry name" value="Classic Zinc Finger"/>
    <property type="match status" value="2"/>
</dbReference>
<organism evidence="3 4">
    <name type="scientific">Rhizopogon vesiculosus</name>
    <dbReference type="NCBI Taxonomy" id="180088"/>
    <lineage>
        <taxon>Eukaryota</taxon>
        <taxon>Fungi</taxon>
        <taxon>Dikarya</taxon>
        <taxon>Basidiomycota</taxon>
        <taxon>Agaricomycotina</taxon>
        <taxon>Agaricomycetes</taxon>
        <taxon>Agaricomycetidae</taxon>
        <taxon>Boletales</taxon>
        <taxon>Suillineae</taxon>
        <taxon>Rhizopogonaceae</taxon>
        <taxon>Rhizopogon</taxon>
    </lineage>
</organism>
<feature type="domain" description="C2H2-type" evidence="2">
    <location>
        <begin position="202"/>
        <end position="230"/>
    </location>
</feature>
<dbReference type="STRING" id="180088.A0A1J8RAD8"/>
<proteinExistence type="predicted"/>
<name>A0A1J8RAD8_9AGAM</name>
<dbReference type="GO" id="GO:0008270">
    <property type="term" value="F:zinc ion binding"/>
    <property type="evidence" value="ECO:0007669"/>
    <property type="project" value="UniProtKB-KW"/>
</dbReference>
<dbReference type="PROSITE" id="PS00028">
    <property type="entry name" value="ZINC_FINGER_C2H2_1"/>
    <property type="match status" value="1"/>
</dbReference>
<comment type="caution">
    <text evidence="3">The sequence shown here is derived from an EMBL/GenBank/DDBJ whole genome shotgun (WGS) entry which is preliminary data.</text>
</comment>
<evidence type="ECO:0000256" key="1">
    <source>
        <dbReference type="PROSITE-ProRule" id="PRU00042"/>
    </source>
</evidence>
<keyword evidence="1" id="KW-0479">Metal-binding</keyword>
<dbReference type="OrthoDB" id="2664367at2759"/>
<dbReference type="Proteomes" id="UP000183567">
    <property type="component" value="Unassembled WGS sequence"/>
</dbReference>
<sequence>MSWMHTDDQMQDSERSGMTEDISYIEGAVPPDMLLKFTEEDLETLRRLLYFDKIFVHGNSPLDLFQASEAYENEEARLVQAFVDYFTSIADPANGEAGSGIESTSAPRLSETPKDSALIHGTQPCRCLWVDQCTKQICHESVPTKKAMLSHLNKKHGVRGSEKDEVECQWAIFYSGSCQVCGNKFQRRNTPRHIAAHLDLRAFCPYCDKDFSRPDQLVVHVRDEHQAQRVGAQGDTK</sequence>
<gene>
    <name evidence="3" type="ORF">AZE42_02499</name>
</gene>
<dbReference type="Pfam" id="PF00096">
    <property type="entry name" value="zf-C2H2"/>
    <property type="match status" value="1"/>
</dbReference>
<dbReference type="SUPFAM" id="SSF57667">
    <property type="entry name" value="beta-beta-alpha zinc fingers"/>
    <property type="match status" value="1"/>
</dbReference>
<protein>
    <recommendedName>
        <fullName evidence="2">C2H2-type domain-containing protein</fullName>
    </recommendedName>
</protein>
<keyword evidence="1" id="KW-0862">Zinc</keyword>
<reference evidence="3 4" key="1">
    <citation type="submission" date="2016-03" db="EMBL/GenBank/DDBJ databases">
        <title>Comparative genomics of the ectomycorrhizal sister species Rhizopogon vinicolor and Rhizopogon vesiculosus (Basidiomycota: Boletales) reveals a divergence of the mating type B locus.</title>
        <authorList>
            <person name="Mujic A.B."/>
            <person name="Kuo A."/>
            <person name="Tritt A."/>
            <person name="Lipzen A."/>
            <person name="Chen C."/>
            <person name="Johnson J."/>
            <person name="Sharma A."/>
            <person name="Barry K."/>
            <person name="Grigoriev I.V."/>
            <person name="Spatafora J.W."/>
        </authorList>
    </citation>
    <scope>NUCLEOTIDE SEQUENCE [LARGE SCALE GENOMIC DNA]</scope>
    <source>
        <strain evidence="3 4">AM-OR11-056</strain>
    </source>
</reference>
<dbReference type="EMBL" id="LVVM01000352">
    <property type="protein sequence ID" value="OJA20836.1"/>
    <property type="molecule type" value="Genomic_DNA"/>
</dbReference>
<accession>A0A1J8RAD8</accession>
<keyword evidence="4" id="KW-1185">Reference proteome</keyword>
<dbReference type="PROSITE" id="PS50157">
    <property type="entry name" value="ZINC_FINGER_C2H2_2"/>
    <property type="match status" value="1"/>
</dbReference>